<sequence>MTDTTTSVPIPTSESIVASNPFDDVKSPKTTQAGMPPLSHANENFMSPPPTAPSPSSSGPNYPMTSSSPSMMPGGFPGMGQPGAGPPQNWPGIQNNGMPGGYRPPSSMPQGMGMPNMPGGMGPGFMNGMPPGMFPGGPQNNGLPGAPAGFPPRMGMRIPTPPDQVGNNQMTNEPDEMNEILQIRDSLSEFANEKPSPLMPLSTNEKAKCGKCKSDIFPKGDIEELVRCFACKTWFRRTCVGLTELAFKRLVMEQEYVAWSCQSCIENKVVNSIVPKIEKEYCTNRPVPPDAPVHALAKPEKRDRKSRKTTKNGKAKSKTAAPPQINAPSQMRPPMGMDPRFRMMMNPGMMQRMNPMMMNRHPLRDFNID</sequence>
<evidence type="ECO:0000256" key="1">
    <source>
        <dbReference type="SAM" id="MobiDB-lite"/>
    </source>
</evidence>
<name>A0ABN7TG16_OIKDI</name>
<keyword evidence="3" id="KW-1185">Reference proteome</keyword>
<dbReference type="EMBL" id="OU015567">
    <property type="protein sequence ID" value="CAG5113786.1"/>
    <property type="molecule type" value="Genomic_DNA"/>
</dbReference>
<evidence type="ECO:0000313" key="3">
    <source>
        <dbReference type="Proteomes" id="UP001158576"/>
    </source>
</evidence>
<feature type="region of interest" description="Disordered" evidence="1">
    <location>
        <begin position="1"/>
        <end position="96"/>
    </location>
</feature>
<dbReference type="InterPro" id="IPR011011">
    <property type="entry name" value="Znf_FYVE_PHD"/>
</dbReference>
<dbReference type="SUPFAM" id="SSF57903">
    <property type="entry name" value="FYVE/PHD zinc finger"/>
    <property type="match status" value="1"/>
</dbReference>
<dbReference type="Gene3D" id="3.30.40.10">
    <property type="entry name" value="Zinc/RING finger domain, C3HC4 (zinc finger)"/>
    <property type="match status" value="1"/>
</dbReference>
<dbReference type="CDD" id="cd15551">
    <property type="entry name" value="PHD_PYGO"/>
    <property type="match status" value="1"/>
</dbReference>
<feature type="region of interest" description="Disordered" evidence="1">
    <location>
        <begin position="288"/>
        <end position="336"/>
    </location>
</feature>
<proteinExistence type="predicted"/>
<reference evidence="2 3" key="1">
    <citation type="submission" date="2021-04" db="EMBL/GenBank/DDBJ databases">
        <authorList>
            <person name="Bliznina A."/>
        </authorList>
    </citation>
    <scope>NUCLEOTIDE SEQUENCE [LARGE SCALE GENOMIC DNA]</scope>
</reference>
<feature type="compositionally biased region" description="Polar residues" evidence="1">
    <location>
        <begin position="1"/>
        <end position="18"/>
    </location>
</feature>
<organism evidence="2 3">
    <name type="scientific">Oikopleura dioica</name>
    <name type="common">Tunicate</name>
    <dbReference type="NCBI Taxonomy" id="34765"/>
    <lineage>
        <taxon>Eukaryota</taxon>
        <taxon>Metazoa</taxon>
        <taxon>Chordata</taxon>
        <taxon>Tunicata</taxon>
        <taxon>Appendicularia</taxon>
        <taxon>Copelata</taxon>
        <taxon>Oikopleuridae</taxon>
        <taxon>Oikopleura</taxon>
    </lineage>
</organism>
<feature type="compositionally biased region" description="Low complexity" evidence="1">
    <location>
        <begin position="54"/>
        <end position="74"/>
    </location>
</feature>
<dbReference type="Proteomes" id="UP001158576">
    <property type="component" value="Chromosome 2"/>
</dbReference>
<accession>A0ABN7TG16</accession>
<evidence type="ECO:0000313" key="2">
    <source>
        <dbReference type="EMBL" id="CAG5113786.1"/>
    </source>
</evidence>
<feature type="compositionally biased region" description="Basic residues" evidence="1">
    <location>
        <begin position="304"/>
        <end position="317"/>
    </location>
</feature>
<protein>
    <submittedName>
        <fullName evidence="2">Oidioi.mRNA.OKI2018_I69.chr2.g7876.t1.cds</fullName>
    </submittedName>
</protein>
<dbReference type="InterPro" id="IPR013083">
    <property type="entry name" value="Znf_RING/FYVE/PHD"/>
</dbReference>
<gene>
    <name evidence="2" type="ORF">OKIOD_LOCUS16641</name>
</gene>